<sequence>MGCVHSSGAGGVKARGSDTDTGVHFQADPKVHPEILQLAELAKAGTHAFTERSFKRRQFKLENCSELNRRCEIYLYFCTGPVILVVPQHGSIKSTPQKKRSSITR</sequence>
<evidence type="ECO:0000313" key="3">
    <source>
        <dbReference type="Proteomes" id="UP000516260"/>
    </source>
</evidence>
<protein>
    <submittedName>
        <fullName evidence="2">Uncharacterized protein</fullName>
    </submittedName>
</protein>
<keyword evidence="3" id="KW-1185">Reference proteome</keyword>
<dbReference type="AlphaFoldDB" id="A0A4Z2BBN5"/>
<gene>
    <name evidence="2" type="ORF">fugu_004744</name>
</gene>
<accession>A0A4Z2BBN5</accession>
<comment type="caution">
    <text evidence="2">The sequence shown here is derived from an EMBL/GenBank/DDBJ whole genome shotgun (WGS) entry which is preliminary data.</text>
</comment>
<evidence type="ECO:0000313" key="2">
    <source>
        <dbReference type="EMBL" id="TNM88490.1"/>
    </source>
</evidence>
<reference evidence="2 3" key="1">
    <citation type="submission" date="2019-04" db="EMBL/GenBank/DDBJ databases">
        <title>The sequence and de novo assembly of Takifugu bimaculatus genome using PacBio and Hi-C technologies.</title>
        <authorList>
            <person name="Xu P."/>
            <person name="Liu B."/>
            <person name="Zhou Z."/>
        </authorList>
    </citation>
    <scope>NUCLEOTIDE SEQUENCE [LARGE SCALE GENOMIC DNA]</scope>
    <source>
        <strain evidence="2">TB-2018</strain>
        <tissue evidence="2">Muscle</tissue>
    </source>
</reference>
<name>A0A4Z2BBN5_9TELE</name>
<evidence type="ECO:0000256" key="1">
    <source>
        <dbReference type="SAM" id="MobiDB-lite"/>
    </source>
</evidence>
<dbReference type="EMBL" id="SWLE01000018">
    <property type="protein sequence ID" value="TNM88490.1"/>
    <property type="molecule type" value="Genomic_DNA"/>
</dbReference>
<feature type="region of interest" description="Disordered" evidence="1">
    <location>
        <begin position="1"/>
        <end position="26"/>
    </location>
</feature>
<dbReference type="Proteomes" id="UP000516260">
    <property type="component" value="Chromosome 5"/>
</dbReference>
<proteinExistence type="predicted"/>
<organism evidence="2 3">
    <name type="scientific">Takifugu bimaculatus</name>
    <dbReference type="NCBI Taxonomy" id="433685"/>
    <lineage>
        <taxon>Eukaryota</taxon>
        <taxon>Metazoa</taxon>
        <taxon>Chordata</taxon>
        <taxon>Craniata</taxon>
        <taxon>Vertebrata</taxon>
        <taxon>Euteleostomi</taxon>
        <taxon>Actinopterygii</taxon>
        <taxon>Neopterygii</taxon>
        <taxon>Teleostei</taxon>
        <taxon>Neoteleostei</taxon>
        <taxon>Acanthomorphata</taxon>
        <taxon>Eupercaria</taxon>
        <taxon>Tetraodontiformes</taxon>
        <taxon>Tetradontoidea</taxon>
        <taxon>Tetraodontidae</taxon>
        <taxon>Takifugu</taxon>
    </lineage>
</organism>